<dbReference type="PANTHER" id="PTHR43267:SF1">
    <property type="entry name" value="TRNA THREONYLCARBAMOYLADENOSINE DEHYDRATASE"/>
    <property type="match status" value="1"/>
</dbReference>
<feature type="domain" description="THIF-type NAD/FAD binding fold" evidence="1">
    <location>
        <begin position="9"/>
        <end position="212"/>
    </location>
</feature>
<dbReference type="Pfam" id="PF00899">
    <property type="entry name" value="ThiF"/>
    <property type="match status" value="1"/>
</dbReference>
<dbReference type="Proteomes" id="UP000824179">
    <property type="component" value="Unassembled WGS sequence"/>
</dbReference>
<dbReference type="GO" id="GO:0061504">
    <property type="term" value="P:cyclic threonylcarbamoyladenosine biosynthetic process"/>
    <property type="evidence" value="ECO:0007669"/>
    <property type="project" value="TreeGrafter"/>
</dbReference>
<dbReference type="GO" id="GO:0061503">
    <property type="term" value="F:tRNA threonylcarbamoyladenosine dehydratase"/>
    <property type="evidence" value="ECO:0007669"/>
    <property type="project" value="TreeGrafter"/>
</dbReference>
<dbReference type="CDD" id="cd00755">
    <property type="entry name" value="YgdL_like"/>
    <property type="match status" value="1"/>
</dbReference>
<name>A0A9D1AFS4_9FIRM</name>
<proteinExistence type="predicted"/>
<gene>
    <name evidence="2" type="ORF">IAB90_02345</name>
</gene>
<dbReference type="SUPFAM" id="SSF69572">
    <property type="entry name" value="Activating enzymes of the ubiquitin-like proteins"/>
    <property type="match status" value="1"/>
</dbReference>
<accession>A0A9D1AFS4</accession>
<reference evidence="2" key="2">
    <citation type="journal article" date="2021" name="PeerJ">
        <title>Extensive microbial diversity within the chicken gut microbiome revealed by metagenomics and culture.</title>
        <authorList>
            <person name="Gilroy R."/>
            <person name="Ravi A."/>
            <person name="Getino M."/>
            <person name="Pursley I."/>
            <person name="Horton D.L."/>
            <person name="Alikhan N.F."/>
            <person name="Baker D."/>
            <person name="Gharbi K."/>
            <person name="Hall N."/>
            <person name="Watson M."/>
            <person name="Adriaenssens E.M."/>
            <person name="Foster-Nyarko E."/>
            <person name="Jarju S."/>
            <person name="Secka A."/>
            <person name="Antonio M."/>
            <person name="Oren A."/>
            <person name="Chaudhuri R.R."/>
            <person name="La Ragione R."/>
            <person name="Hildebrand F."/>
            <person name="Pallen M.J."/>
        </authorList>
    </citation>
    <scope>NUCLEOTIDE SEQUENCE</scope>
    <source>
        <strain evidence="2">ChiW25-3613</strain>
    </source>
</reference>
<comment type="caution">
    <text evidence="2">The sequence shown here is derived from an EMBL/GenBank/DDBJ whole genome shotgun (WGS) entry which is preliminary data.</text>
</comment>
<dbReference type="Gene3D" id="3.40.50.720">
    <property type="entry name" value="NAD(P)-binding Rossmann-like Domain"/>
    <property type="match status" value="1"/>
</dbReference>
<evidence type="ECO:0000313" key="2">
    <source>
        <dbReference type="EMBL" id="HIR39199.1"/>
    </source>
</evidence>
<evidence type="ECO:0000259" key="1">
    <source>
        <dbReference type="Pfam" id="PF00899"/>
    </source>
</evidence>
<protein>
    <submittedName>
        <fullName evidence="2">tRNA threonylcarbamoyladenosine dehydratase</fullName>
    </submittedName>
</protein>
<sequence length="238" mass="25171">MNEEFARSEAFFGRDAMQKLYNAKIALFGVGGVGGWCAEALARCGVGRVDLFDGDVVSVTNINRQAVALRSTIGRSKTEVMAARMRDINPTAEVRAFDVFVDESNIGGIDFSVYGVVLDAIDTVTSKVLIIERARAAGVPVISCMGAGNKLDISAFKAADISKTSVCPLARAVRTALRKRGIYGGVTAIYSAEQPKNVLVEDDSSRHIPASNVFAPAAAGLALAREAVLKIIDAGEKS</sequence>
<organism evidence="2 3">
    <name type="scientific">Candidatus Coproplasma stercoripullorum</name>
    <dbReference type="NCBI Taxonomy" id="2840751"/>
    <lineage>
        <taxon>Bacteria</taxon>
        <taxon>Bacillati</taxon>
        <taxon>Bacillota</taxon>
        <taxon>Clostridia</taxon>
        <taxon>Eubacteriales</taxon>
        <taxon>Candidatus Coproplasma</taxon>
    </lineage>
</organism>
<dbReference type="PANTHER" id="PTHR43267">
    <property type="entry name" value="TRNA THREONYLCARBAMOYLADENOSINE DEHYDRATASE"/>
    <property type="match status" value="1"/>
</dbReference>
<dbReference type="AlphaFoldDB" id="A0A9D1AFS4"/>
<dbReference type="InterPro" id="IPR035985">
    <property type="entry name" value="Ubiquitin-activating_enz"/>
</dbReference>
<dbReference type="GO" id="GO:0008641">
    <property type="term" value="F:ubiquitin-like modifier activating enzyme activity"/>
    <property type="evidence" value="ECO:0007669"/>
    <property type="project" value="InterPro"/>
</dbReference>
<reference evidence="2" key="1">
    <citation type="submission" date="2020-10" db="EMBL/GenBank/DDBJ databases">
        <authorList>
            <person name="Gilroy R."/>
        </authorList>
    </citation>
    <scope>NUCLEOTIDE SEQUENCE</scope>
    <source>
        <strain evidence="2">ChiW25-3613</strain>
    </source>
</reference>
<evidence type="ECO:0000313" key="3">
    <source>
        <dbReference type="Proteomes" id="UP000824179"/>
    </source>
</evidence>
<dbReference type="InterPro" id="IPR045886">
    <property type="entry name" value="ThiF/MoeB/HesA"/>
</dbReference>
<dbReference type="EMBL" id="DVHB01000044">
    <property type="protein sequence ID" value="HIR39199.1"/>
    <property type="molecule type" value="Genomic_DNA"/>
</dbReference>
<dbReference type="InterPro" id="IPR000594">
    <property type="entry name" value="ThiF_NAD_FAD-bd"/>
</dbReference>